<dbReference type="AlphaFoldDB" id="A0A4Z1C7P9"/>
<evidence type="ECO:0000313" key="7">
    <source>
        <dbReference type="EMBL" id="TGN63266.1"/>
    </source>
</evidence>
<protein>
    <submittedName>
        <fullName evidence="7">Peptidase S9</fullName>
    </submittedName>
</protein>
<evidence type="ECO:0000256" key="4">
    <source>
        <dbReference type="ARBA" id="ARBA00022801"/>
    </source>
</evidence>
<dbReference type="Pfam" id="PF00326">
    <property type="entry name" value="Peptidase_S9"/>
    <property type="match status" value="1"/>
</dbReference>
<keyword evidence="8" id="KW-1185">Reference proteome</keyword>
<comment type="similarity">
    <text evidence="1">Belongs to the AB hydrolase superfamily.</text>
</comment>
<comment type="caution">
    <text evidence="7">The sequence shown here is derived from an EMBL/GenBank/DDBJ whole genome shotgun (WGS) entry which is preliminary data.</text>
</comment>
<dbReference type="GO" id="GO:0008236">
    <property type="term" value="F:serine-type peptidase activity"/>
    <property type="evidence" value="ECO:0007669"/>
    <property type="project" value="InterPro"/>
</dbReference>
<feature type="compositionally biased region" description="Low complexity" evidence="5">
    <location>
        <begin position="40"/>
        <end position="49"/>
    </location>
</feature>
<dbReference type="PANTHER" id="PTHR22946">
    <property type="entry name" value="DIENELACTONE HYDROLASE DOMAIN-CONTAINING PROTEIN-RELATED"/>
    <property type="match status" value="1"/>
</dbReference>
<dbReference type="PANTHER" id="PTHR22946:SF9">
    <property type="entry name" value="POLYKETIDE TRANSFERASE AF380"/>
    <property type="match status" value="1"/>
</dbReference>
<dbReference type="RefSeq" id="WP_135837804.1">
    <property type="nucleotide sequence ID" value="NZ_SRRO01000001.1"/>
</dbReference>
<dbReference type="Pfam" id="PF04886">
    <property type="entry name" value="PT"/>
    <property type="match status" value="1"/>
</dbReference>
<gene>
    <name evidence="7" type="ORF">EXE59_04380</name>
</gene>
<sequence>MDAPRLRAAGHLPTITALIAALVLLAGCTSEQPAPGSPDETPSATSAPEPTEEPAEEPTDEPTEEPTEEPAEQPTEEPTGEPEPVDPISMAALARADLTGGDLRLGAVRERTSAYTSYDVTFASTTAGRGTRPLRISGVLNVPTGRGPFPAVVLAHGYIDPAYYVRGQGMTRERGFLAQRGYVALHVDYRNHAESTDDPRVETAVRLGYAADAVAALHALRDSREVRVDDDRIALFGRSMGGGVMMKALAAEPGLFAAGVGWASVSSLEAENFAQFQRPDAPLAQLKAGFRGRHGLPGEDPAFWRGLSPRPLFGEITEPVLMVHGRFDDTCPPAWARATQRAMTRAGVDATLEWYDDAHAFGPAFVAAMDRTVRFLDARMPA</sequence>
<organism evidence="7 8">
    <name type="scientific">Nocardioides eburneiflavus</name>
    <dbReference type="NCBI Taxonomy" id="2518372"/>
    <lineage>
        <taxon>Bacteria</taxon>
        <taxon>Bacillati</taxon>
        <taxon>Actinomycetota</taxon>
        <taxon>Actinomycetes</taxon>
        <taxon>Propionibacteriales</taxon>
        <taxon>Nocardioidaceae</taxon>
        <taxon>Nocardioides</taxon>
    </lineage>
</organism>
<dbReference type="InterPro" id="IPR001375">
    <property type="entry name" value="Peptidase_S9_cat"/>
</dbReference>
<name>A0A4Z1C7P9_9ACTN</name>
<dbReference type="GO" id="GO:0006508">
    <property type="term" value="P:proteolysis"/>
    <property type="evidence" value="ECO:0007669"/>
    <property type="project" value="InterPro"/>
</dbReference>
<keyword evidence="4" id="KW-0378">Hydrolase</keyword>
<proteinExistence type="inferred from homology"/>
<reference evidence="7 8" key="1">
    <citation type="submission" date="2019-04" db="EMBL/GenBank/DDBJ databases">
        <title>Three New Species of Nocardioides, Nocardioides euryhalodurans sp. nov., Nocardioides seonyuensis sp. nov. and Nocardioides eburneoflavus sp. nov. Isolated from Soil.</title>
        <authorList>
            <person name="Roh S.G."/>
            <person name="Lee C."/>
            <person name="Kim M.-K."/>
            <person name="Kim S.B."/>
        </authorList>
    </citation>
    <scope>NUCLEOTIDE SEQUENCE [LARGE SCALE GENOMIC DNA]</scope>
    <source>
        <strain evidence="7 8">MMS17-SY213</strain>
    </source>
</reference>
<evidence type="ECO:0000256" key="2">
    <source>
        <dbReference type="ARBA" id="ARBA00022729"/>
    </source>
</evidence>
<accession>A0A4Z1C7P9</accession>
<dbReference type="InterPro" id="IPR006970">
    <property type="entry name" value="PT"/>
</dbReference>
<keyword evidence="2" id="KW-0732">Signal</keyword>
<evidence type="ECO:0000256" key="1">
    <source>
        <dbReference type="ARBA" id="ARBA00008645"/>
    </source>
</evidence>
<keyword evidence="3" id="KW-0677">Repeat</keyword>
<dbReference type="EMBL" id="SRRO01000001">
    <property type="protein sequence ID" value="TGN63266.1"/>
    <property type="molecule type" value="Genomic_DNA"/>
</dbReference>
<dbReference type="InterPro" id="IPR029058">
    <property type="entry name" value="AB_hydrolase_fold"/>
</dbReference>
<evidence type="ECO:0000259" key="6">
    <source>
        <dbReference type="Pfam" id="PF00326"/>
    </source>
</evidence>
<dbReference type="Proteomes" id="UP000297496">
    <property type="component" value="Unassembled WGS sequence"/>
</dbReference>
<feature type="region of interest" description="Disordered" evidence="5">
    <location>
        <begin position="30"/>
        <end position="86"/>
    </location>
</feature>
<dbReference type="OrthoDB" id="63034at2"/>
<dbReference type="PROSITE" id="PS51257">
    <property type="entry name" value="PROKAR_LIPOPROTEIN"/>
    <property type="match status" value="1"/>
</dbReference>
<evidence type="ECO:0000313" key="8">
    <source>
        <dbReference type="Proteomes" id="UP000297496"/>
    </source>
</evidence>
<evidence type="ECO:0000256" key="3">
    <source>
        <dbReference type="ARBA" id="ARBA00022737"/>
    </source>
</evidence>
<feature type="domain" description="Peptidase S9 prolyl oligopeptidase catalytic" evidence="6">
    <location>
        <begin position="176"/>
        <end position="359"/>
    </location>
</feature>
<dbReference type="InterPro" id="IPR050261">
    <property type="entry name" value="FrsA_esterase"/>
</dbReference>
<dbReference type="Gene3D" id="3.40.50.1820">
    <property type="entry name" value="alpha/beta hydrolase"/>
    <property type="match status" value="1"/>
</dbReference>
<dbReference type="GO" id="GO:0052689">
    <property type="term" value="F:carboxylic ester hydrolase activity"/>
    <property type="evidence" value="ECO:0007669"/>
    <property type="project" value="UniProtKB-ARBA"/>
</dbReference>
<dbReference type="SUPFAM" id="SSF53474">
    <property type="entry name" value="alpha/beta-Hydrolases"/>
    <property type="match status" value="1"/>
</dbReference>
<feature type="compositionally biased region" description="Acidic residues" evidence="5">
    <location>
        <begin position="50"/>
        <end position="84"/>
    </location>
</feature>
<evidence type="ECO:0000256" key="5">
    <source>
        <dbReference type="SAM" id="MobiDB-lite"/>
    </source>
</evidence>